<evidence type="ECO:0000313" key="3">
    <source>
        <dbReference type="Proteomes" id="UP000275385"/>
    </source>
</evidence>
<gene>
    <name evidence="2" type="ORF">DL546_003666</name>
</gene>
<dbReference type="Proteomes" id="UP000275385">
    <property type="component" value="Unassembled WGS sequence"/>
</dbReference>
<dbReference type="OrthoDB" id="5240456at2759"/>
<reference evidence="2 3" key="1">
    <citation type="submission" date="2018-08" db="EMBL/GenBank/DDBJ databases">
        <title>Draft genome of the lignicolous fungus Coniochaeta pulveracea.</title>
        <authorList>
            <person name="Borstlap C.J."/>
            <person name="De Witt R.N."/>
            <person name="Botha A."/>
            <person name="Volschenk H."/>
        </authorList>
    </citation>
    <scope>NUCLEOTIDE SEQUENCE [LARGE SCALE GENOMIC DNA]</scope>
    <source>
        <strain evidence="2 3">CAB683</strain>
    </source>
</reference>
<sequence>MFLLVSSSSSASMANLPLNMNVPSASRKHDLKFPRDDHISLLRAQLASLENQVYARAAQSQTPTQLVDAIGLEQGMATFKVEMEKTNSEMKKMTVLLGEINKGIQDAQHRTLLQELRANYQHQLMFQAVKKVAQDVKEVKGRLNSKNEDMEVDGTPSLRSPGKTRATENRQNIERIMNHHLETMHTANNVKELKQAGDLAVKYADELYKSFLG</sequence>
<dbReference type="AlphaFoldDB" id="A0A420YE59"/>
<accession>A0A420YE59</accession>
<comment type="caution">
    <text evidence="2">The sequence shown here is derived from an EMBL/GenBank/DDBJ whole genome shotgun (WGS) entry which is preliminary data.</text>
</comment>
<name>A0A420YE59_9PEZI</name>
<evidence type="ECO:0000256" key="1">
    <source>
        <dbReference type="SAM" id="MobiDB-lite"/>
    </source>
</evidence>
<feature type="region of interest" description="Disordered" evidence="1">
    <location>
        <begin position="146"/>
        <end position="167"/>
    </location>
</feature>
<evidence type="ECO:0000313" key="2">
    <source>
        <dbReference type="EMBL" id="RKU46067.1"/>
    </source>
</evidence>
<organism evidence="2 3">
    <name type="scientific">Coniochaeta pulveracea</name>
    <dbReference type="NCBI Taxonomy" id="177199"/>
    <lineage>
        <taxon>Eukaryota</taxon>
        <taxon>Fungi</taxon>
        <taxon>Dikarya</taxon>
        <taxon>Ascomycota</taxon>
        <taxon>Pezizomycotina</taxon>
        <taxon>Sordariomycetes</taxon>
        <taxon>Sordariomycetidae</taxon>
        <taxon>Coniochaetales</taxon>
        <taxon>Coniochaetaceae</taxon>
        <taxon>Coniochaeta</taxon>
    </lineage>
</organism>
<keyword evidence="3" id="KW-1185">Reference proteome</keyword>
<protein>
    <submittedName>
        <fullName evidence="2">Uncharacterized protein</fullName>
    </submittedName>
</protein>
<dbReference type="EMBL" id="QVQW01000016">
    <property type="protein sequence ID" value="RKU46067.1"/>
    <property type="molecule type" value="Genomic_DNA"/>
</dbReference>
<proteinExistence type="predicted"/>